<dbReference type="InterPro" id="IPR001073">
    <property type="entry name" value="C1q_dom"/>
</dbReference>
<organism evidence="7 8">
    <name type="scientific">Xiphophorus maculatus</name>
    <name type="common">Southern platyfish</name>
    <name type="synonym">Platypoecilus maculatus</name>
    <dbReference type="NCBI Taxonomy" id="8083"/>
    <lineage>
        <taxon>Eukaryota</taxon>
        <taxon>Metazoa</taxon>
        <taxon>Chordata</taxon>
        <taxon>Craniata</taxon>
        <taxon>Vertebrata</taxon>
        <taxon>Euteleostomi</taxon>
        <taxon>Actinopterygii</taxon>
        <taxon>Neopterygii</taxon>
        <taxon>Teleostei</taxon>
        <taxon>Neoteleostei</taxon>
        <taxon>Acanthomorphata</taxon>
        <taxon>Ovalentaria</taxon>
        <taxon>Atherinomorphae</taxon>
        <taxon>Cyprinodontiformes</taxon>
        <taxon>Poeciliidae</taxon>
        <taxon>Poeciliinae</taxon>
        <taxon>Xiphophorus</taxon>
    </lineage>
</organism>
<dbReference type="FunCoup" id="A0A3B5Q4Z9">
    <property type="interactions" value="26"/>
</dbReference>
<feature type="signal peptide" evidence="5">
    <location>
        <begin position="1"/>
        <end position="17"/>
    </location>
</feature>
<feature type="chain" id="PRO_5017179440" evidence="5">
    <location>
        <begin position="18"/>
        <end position="231"/>
    </location>
</feature>
<proteinExistence type="predicted"/>
<evidence type="ECO:0000313" key="7">
    <source>
        <dbReference type="Ensembl" id="ENSXMAP00000025299.1"/>
    </source>
</evidence>
<sequence>MTFSVWLLVCFCGLTLGQEGLPQTEVASEIGSCFPDMCKFLKEFGAMKAKLETVETNLKEKSEALQTNLKEKSEALETKLKETESQILVLKEKEAKPLKVAFSVGLPGDTAIGPVNLLTTLVYKRVITNVGNAYNQLTGIFVAPVRGMYYFSFFYHAGGYQPVNLFLMKNNEYILASSDHMTLFDGADNGGNAAFLELQQGDQVYVQLKANTHVWGNSYTTTFSGFLLYQI</sequence>
<dbReference type="KEGG" id="xma:102217119"/>
<dbReference type="GO" id="GO:0005576">
    <property type="term" value="C:extracellular region"/>
    <property type="evidence" value="ECO:0007669"/>
    <property type="project" value="UniProtKB-SubCell"/>
</dbReference>
<dbReference type="SUPFAM" id="SSF49842">
    <property type="entry name" value="TNF-like"/>
    <property type="match status" value="1"/>
</dbReference>
<reference evidence="7" key="4">
    <citation type="submission" date="2025-09" db="UniProtKB">
        <authorList>
            <consortium name="Ensembl"/>
        </authorList>
    </citation>
    <scope>IDENTIFICATION</scope>
    <source>
        <strain evidence="7">JP 163 A</strain>
    </source>
</reference>
<keyword evidence="2" id="KW-0964">Secreted</keyword>
<evidence type="ECO:0000256" key="1">
    <source>
        <dbReference type="ARBA" id="ARBA00004613"/>
    </source>
</evidence>
<dbReference type="PRINTS" id="PR00007">
    <property type="entry name" value="COMPLEMNTC1Q"/>
</dbReference>
<dbReference type="GeneTree" id="ENSGT00940000163520"/>
<keyword evidence="8" id="KW-1185">Reference proteome</keyword>
<name>A0A3B5Q4Z9_XIPMA</name>
<evidence type="ECO:0000256" key="4">
    <source>
        <dbReference type="SAM" id="Coils"/>
    </source>
</evidence>
<dbReference type="RefSeq" id="XP_005810204.1">
    <property type="nucleotide sequence ID" value="XM_005810147.2"/>
</dbReference>
<dbReference type="InParanoid" id="A0A3B5Q4Z9"/>
<evidence type="ECO:0000256" key="2">
    <source>
        <dbReference type="ARBA" id="ARBA00022525"/>
    </source>
</evidence>
<reference evidence="8" key="2">
    <citation type="journal article" date="2013" name="Nat. Genet.">
        <title>The genome of the platyfish, Xiphophorus maculatus, provides insights into evolutionary adaptation and several complex traits.</title>
        <authorList>
            <person name="Schartl M."/>
            <person name="Walter R.B."/>
            <person name="Shen Y."/>
            <person name="Garcia T."/>
            <person name="Catchen J."/>
            <person name="Amores A."/>
            <person name="Braasch I."/>
            <person name="Chalopin D."/>
            <person name="Volff J.N."/>
            <person name="Lesch K.P."/>
            <person name="Bisazza A."/>
            <person name="Minx P."/>
            <person name="Hillier L."/>
            <person name="Wilson R.K."/>
            <person name="Fuerstenberg S."/>
            <person name="Boore J."/>
            <person name="Searle S."/>
            <person name="Postlethwait J.H."/>
            <person name="Warren W.C."/>
        </authorList>
    </citation>
    <scope>NUCLEOTIDE SEQUENCE [LARGE SCALE GENOMIC DNA]</scope>
    <source>
        <strain evidence="8">JP 163 A</strain>
    </source>
</reference>
<dbReference type="AlphaFoldDB" id="A0A3B5Q4Z9"/>
<comment type="subcellular location">
    <subcellularLocation>
        <location evidence="1">Secreted</location>
    </subcellularLocation>
</comment>
<protein>
    <submittedName>
        <fullName evidence="7">Complement C1q-like protein 2</fullName>
    </submittedName>
</protein>
<reference evidence="7" key="3">
    <citation type="submission" date="2025-08" db="UniProtKB">
        <authorList>
            <consortium name="Ensembl"/>
        </authorList>
    </citation>
    <scope>IDENTIFICATION</scope>
    <source>
        <strain evidence="7">JP 163 A</strain>
    </source>
</reference>
<dbReference type="GeneID" id="102217119"/>
<evidence type="ECO:0000256" key="5">
    <source>
        <dbReference type="SAM" id="SignalP"/>
    </source>
</evidence>
<reference evidence="8" key="1">
    <citation type="submission" date="2012-01" db="EMBL/GenBank/DDBJ databases">
        <authorList>
            <person name="Walter R."/>
            <person name="Schartl M."/>
            <person name="Warren W."/>
        </authorList>
    </citation>
    <scope>NUCLEOTIDE SEQUENCE [LARGE SCALE GENOMIC DNA]</scope>
    <source>
        <strain evidence="8">JP 163 A</strain>
    </source>
</reference>
<feature type="domain" description="C1q" evidence="6">
    <location>
        <begin position="95"/>
        <end position="231"/>
    </location>
</feature>
<dbReference type="PANTHER" id="PTHR22923:SF102">
    <property type="entry name" value="CEREBELLIN 13-RELATED"/>
    <property type="match status" value="1"/>
</dbReference>
<evidence type="ECO:0000313" key="8">
    <source>
        <dbReference type="Proteomes" id="UP000002852"/>
    </source>
</evidence>
<dbReference type="OrthoDB" id="6154955at2759"/>
<feature type="coiled-coil region" evidence="4">
    <location>
        <begin position="48"/>
        <end position="93"/>
    </location>
</feature>
<dbReference type="InterPro" id="IPR050822">
    <property type="entry name" value="Cerebellin_Synaptic_Org"/>
</dbReference>
<keyword evidence="4" id="KW-0175">Coiled coil</keyword>
<dbReference type="PROSITE" id="PS50871">
    <property type="entry name" value="C1Q"/>
    <property type="match status" value="1"/>
</dbReference>
<dbReference type="Ensembl" id="ENSXMAT00000022476.1">
    <property type="protein sequence ID" value="ENSXMAP00000025299.1"/>
    <property type="gene ID" value="ENSXMAG00000028743.1"/>
</dbReference>
<dbReference type="PANTHER" id="PTHR22923">
    <property type="entry name" value="CEREBELLIN-RELATED"/>
    <property type="match status" value="1"/>
</dbReference>
<dbReference type="Pfam" id="PF00386">
    <property type="entry name" value="C1q"/>
    <property type="match status" value="1"/>
</dbReference>
<evidence type="ECO:0000259" key="6">
    <source>
        <dbReference type="PROSITE" id="PS50871"/>
    </source>
</evidence>
<evidence type="ECO:0000256" key="3">
    <source>
        <dbReference type="ARBA" id="ARBA00022729"/>
    </source>
</evidence>
<keyword evidence="3 5" id="KW-0732">Signal</keyword>
<dbReference type="InterPro" id="IPR008983">
    <property type="entry name" value="Tumour_necrosis_fac-like_dom"/>
</dbReference>
<dbReference type="OMA" id="HFACTIL"/>
<dbReference type="Gene3D" id="2.60.120.40">
    <property type="match status" value="1"/>
</dbReference>
<dbReference type="Proteomes" id="UP000002852">
    <property type="component" value="Unassembled WGS sequence"/>
</dbReference>
<dbReference type="SMART" id="SM00110">
    <property type="entry name" value="C1Q"/>
    <property type="match status" value="1"/>
</dbReference>
<accession>A0A3B5Q4Z9</accession>